<dbReference type="EMBL" id="FJ185157">
    <property type="protein sequence ID" value="ACI16482.1"/>
    <property type="molecule type" value="Genomic_DNA"/>
</dbReference>
<feature type="active site" description="Proton donor" evidence="2">
    <location>
        <position position="112"/>
    </location>
</feature>
<evidence type="ECO:0000256" key="4">
    <source>
        <dbReference type="PIRSR" id="PIRSR000106-3"/>
    </source>
</evidence>
<reference evidence="7" key="1">
    <citation type="journal article" date="2008" name="Int. J. Parasitol.">
        <title>First molecular characterisation of hydrogenosomes in the protozoan parasite Histomonas meleagridis.</title>
        <authorList>
            <person name="Mazet M."/>
            <person name="Diogon M."/>
            <person name="Alderete J.F."/>
            <person name="Vivares C.P."/>
            <person name="Delbac F."/>
        </authorList>
    </citation>
    <scope>NUCLEOTIDE SEQUENCE</scope>
</reference>
<keyword evidence="4" id="KW-0479">Metal-binding</keyword>
<evidence type="ECO:0000259" key="5">
    <source>
        <dbReference type="SMART" id="SM00919"/>
    </source>
</evidence>
<feature type="binding site" evidence="4">
    <location>
        <position position="255"/>
    </location>
    <ligand>
        <name>a divalent metal cation</name>
        <dbReference type="ChEBI" id="CHEBI:60240"/>
    </ligand>
</feature>
<dbReference type="InterPro" id="IPR046346">
    <property type="entry name" value="Aminoacid_DH-like_N_sf"/>
</dbReference>
<dbReference type="VEuPathDB" id="TrichDB:GO595_001592"/>
<dbReference type="Gene3D" id="3.40.50.720">
    <property type="entry name" value="NAD(P)-binding Rossmann-like Domain"/>
    <property type="match status" value="1"/>
</dbReference>
<dbReference type="SMART" id="SM00919">
    <property type="entry name" value="Malic_M"/>
    <property type="match status" value="1"/>
</dbReference>
<dbReference type="NCBIfam" id="NF010052">
    <property type="entry name" value="PRK13529.1"/>
    <property type="match status" value="1"/>
</dbReference>
<dbReference type="GO" id="GO:0051287">
    <property type="term" value="F:NAD binding"/>
    <property type="evidence" value="ECO:0007669"/>
    <property type="project" value="InterPro"/>
</dbReference>
<dbReference type="Pfam" id="PF03949">
    <property type="entry name" value="Malic_M"/>
    <property type="match status" value="1"/>
</dbReference>
<feature type="binding site" evidence="3">
    <location>
        <position position="420"/>
    </location>
    <ligand>
        <name>(S)-malate</name>
        <dbReference type="ChEBI" id="CHEBI:15589"/>
    </ligand>
</feature>
<dbReference type="InterPro" id="IPR037062">
    <property type="entry name" value="Malic_N_dom_sf"/>
</dbReference>
<accession>B6DZK1</accession>
<feature type="binding site" evidence="4">
    <location>
        <position position="256"/>
    </location>
    <ligand>
        <name>a divalent metal cation</name>
        <dbReference type="ChEBI" id="CHEBI:60240"/>
    </ligand>
</feature>
<feature type="domain" description="Malic enzyme N-terminal" evidence="6">
    <location>
        <begin position="88"/>
        <end position="270"/>
    </location>
</feature>
<dbReference type="VEuPathDB" id="TrichDB:GPJ56_000039"/>
<name>B6DZK1_HISME</name>
<dbReference type="PRINTS" id="PR00072">
    <property type="entry name" value="MALOXRDTASE"/>
</dbReference>
<gene>
    <name evidence="7" type="primary">ME</name>
</gene>
<dbReference type="SMART" id="SM01274">
    <property type="entry name" value="malic"/>
    <property type="match status" value="1"/>
</dbReference>
<protein>
    <submittedName>
        <fullName evidence="7">Malic enzyme</fullName>
    </submittedName>
</protein>
<feature type="binding site" evidence="3">
    <location>
        <position position="165"/>
    </location>
    <ligand>
        <name>(S)-malate</name>
        <dbReference type="ChEBI" id="CHEBI:15589"/>
    </ligand>
</feature>
<dbReference type="InterPro" id="IPR012301">
    <property type="entry name" value="Malic_N_dom"/>
</dbReference>
<evidence type="ECO:0000256" key="2">
    <source>
        <dbReference type="PIRSR" id="PIRSR000106-1"/>
    </source>
</evidence>
<comment type="similarity">
    <text evidence="1">Belongs to the malic enzymes family.</text>
</comment>
<sequence length="568" mass="64012">MLTSSVAAPVRNICRAKLPVLKTGMTLLQDGDLSKGSAFTKEERDRLNLRGLLPYKVFTKDEQAARIRRQFELMPTPLLKYIFLANEREKNSQSFWRFLFTHPPEETMPVLYTPTVGEACQKWATHRQSYRGIYITPEDSGKIKDILRNYPRQDIRCIVVTDAGRILGLGDLGASGLGIPVGKLMLYTLCGQVNPYYTLPIQLDVGTDRKEILNDPLYEGWRHPRLRGDEHLKFVSEFVEAVKEVYGATCLIQWEDFEMETAFRLLDHFRWRCNCFNDDIEGTAAVTAAAVACAPRIRGVKPLWEQKIIFIGAGSAATGIANLIVDMAQSQSKLPREQLLKNIIMFDSKGMVTADRKDLYPFNKPFQHKMHRYESVLEACQKWGATGIIGVSGCPGLITKEIVEQLCKNTERPIVFALSNPTIKAECTAEQAYKWSNEKALFCSGSPFPDYVAKSGKTLVPSQANNSWIFPAVGFALVATRARHCPSKVFEVAALSLAKLTTKEDLERSALLPPMNLIREKARDIALDVAKYLYDNELATEPIPPHMTLAEFLESQRFNPSGEYEHVY</sequence>
<organism evidence="7">
    <name type="scientific">Histomonas meleagridis</name>
    <name type="common">Parasitic protozoan</name>
    <dbReference type="NCBI Taxonomy" id="135588"/>
    <lineage>
        <taxon>Eukaryota</taxon>
        <taxon>Metamonada</taxon>
        <taxon>Parabasalia</taxon>
        <taxon>Tritrichomonadida</taxon>
        <taxon>Dientamoebidae</taxon>
        <taxon>Histomonas</taxon>
    </lineage>
</organism>
<feature type="binding site" evidence="4">
    <location>
        <position position="279"/>
    </location>
    <ligand>
        <name>a divalent metal cation</name>
        <dbReference type="ChEBI" id="CHEBI:60240"/>
    </ligand>
</feature>
<dbReference type="GO" id="GO:0004473">
    <property type="term" value="F:malate dehydrogenase (decarboxylating) (NADP+) activity"/>
    <property type="evidence" value="ECO:0007669"/>
    <property type="project" value="TreeGrafter"/>
</dbReference>
<evidence type="ECO:0000259" key="6">
    <source>
        <dbReference type="SMART" id="SM01274"/>
    </source>
</evidence>
<dbReference type="FunFam" id="3.40.50.720:FF:000635">
    <property type="entry name" value="NADP-dependent malic enzyme"/>
    <property type="match status" value="1"/>
</dbReference>
<dbReference type="SUPFAM" id="SSF53223">
    <property type="entry name" value="Aminoacid dehydrogenase-like, N-terminal domain"/>
    <property type="match status" value="1"/>
</dbReference>
<dbReference type="Pfam" id="PF00390">
    <property type="entry name" value="malic"/>
    <property type="match status" value="1"/>
</dbReference>
<dbReference type="InterPro" id="IPR036291">
    <property type="entry name" value="NAD(P)-bd_dom_sf"/>
</dbReference>
<dbReference type="PANTHER" id="PTHR23406">
    <property type="entry name" value="MALIC ENZYME-RELATED"/>
    <property type="match status" value="1"/>
</dbReference>
<dbReference type="PIRSF" id="PIRSF000106">
    <property type="entry name" value="ME"/>
    <property type="match status" value="1"/>
</dbReference>
<evidence type="ECO:0000256" key="1">
    <source>
        <dbReference type="ARBA" id="ARBA00008785"/>
    </source>
</evidence>
<dbReference type="InterPro" id="IPR001891">
    <property type="entry name" value="Malic_OxRdtase"/>
</dbReference>
<evidence type="ECO:0000256" key="3">
    <source>
        <dbReference type="PIRSR" id="PIRSR000106-2"/>
    </source>
</evidence>
<dbReference type="InterPro" id="IPR012302">
    <property type="entry name" value="Malic_NAD-bd"/>
</dbReference>
<dbReference type="GO" id="GO:0006108">
    <property type="term" value="P:malate metabolic process"/>
    <property type="evidence" value="ECO:0007669"/>
    <property type="project" value="TreeGrafter"/>
</dbReference>
<proteinExistence type="inferred from homology"/>
<comment type="cofactor">
    <cofactor evidence="4">
        <name>Mg(2+)</name>
        <dbReference type="ChEBI" id="CHEBI:18420"/>
    </cofactor>
    <cofactor evidence="4">
        <name>Mn(2+)</name>
        <dbReference type="ChEBI" id="CHEBI:29035"/>
    </cofactor>
    <text evidence="4">Divalent metal cations. Prefers magnesium or manganese.</text>
</comment>
<dbReference type="PANTHER" id="PTHR23406:SF90">
    <property type="entry name" value="MALIC ENZYME-RELATED"/>
    <property type="match status" value="1"/>
</dbReference>
<dbReference type="SUPFAM" id="SSF51735">
    <property type="entry name" value="NAD(P)-binding Rossmann-fold domains"/>
    <property type="match status" value="1"/>
</dbReference>
<evidence type="ECO:0000313" key="7">
    <source>
        <dbReference type="EMBL" id="ACI16482.1"/>
    </source>
</evidence>
<dbReference type="Gene3D" id="3.40.50.10380">
    <property type="entry name" value="Malic enzyme, N-terminal domain"/>
    <property type="match status" value="1"/>
</dbReference>
<feature type="binding site" evidence="3">
    <location>
        <position position="465"/>
    </location>
    <ligand>
        <name>(S)-malate</name>
        <dbReference type="ChEBI" id="CHEBI:15589"/>
    </ligand>
</feature>
<feature type="domain" description="Malic enzyme NAD-binding" evidence="5">
    <location>
        <begin position="280"/>
        <end position="534"/>
    </location>
</feature>
<dbReference type="AlphaFoldDB" id="B6DZK1"/>
<feature type="active site" description="Proton acceptor" evidence="2">
    <location>
        <position position="183"/>
    </location>
</feature>
<dbReference type="GO" id="GO:0046872">
    <property type="term" value="F:metal ion binding"/>
    <property type="evidence" value="ECO:0007669"/>
    <property type="project" value="UniProtKB-KW"/>
</dbReference>